<dbReference type="eggNOG" id="KOG0254">
    <property type="taxonomic scope" value="Eukaryota"/>
</dbReference>
<dbReference type="InterPro" id="IPR020846">
    <property type="entry name" value="MFS_dom"/>
</dbReference>
<dbReference type="GO" id="GO:0055085">
    <property type="term" value="P:transmembrane transport"/>
    <property type="evidence" value="ECO:0000318"/>
    <property type="project" value="GO_Central"/>
</dbReference>
<gene>
    <name evidence="7" type="ORF">TVAG_152410</name>
</gene>
<dbReference type="Gene3D" id="1.20.1250.20">
    <property type="entry name" value="MFS general substrate transporter like domains"/>
    <property type="match status" value="2"/>
</dbReference>
<dbReference type="PANTHER" id="PTHR48021:SF1">
    <property type="entry name" value="GH07001P-RELATED"/>
    <property type="match status" value="1"/>
</dbReference>
<name>A2F717_TRIV3</name>
<dbReference type="InterPro" id="IPR050549">
    <property type="entry name" value="MFS_Trehalose_Transporter"/>
</dbReference>
<dbReference type="GO" id="GO:0022857">
    <property type="term" value="F:transmembrane transporter activity"/>
    <property type="evidence" value="ECO:0000318"/>
    <property type="project" value="GO_Central"/>
</dbReference>
<evidence type="ECO:0000256" key="3">
    <source>
        <dbReference type="ARBA" id="ARBA00022989"/>
    </source>
</evidence>
<evidence type="ECO:0000256" key="1">
    <source>
        <dbReference type="ARBA" id="ARBA00004141"/>
    </source>
</evidence>
<feature type="transmembrane region" description="Helical" evidence="5">
    <location>
        <begin position="245"/>
        <end position="263"/>
    </location>
</feature>
<keyword evidence="8" id="KW-1185">Reference proteome</keyword>
<reference evidence="7" key="2">
    <citation type="journal article" date="2007" name="Science">
        <title>Draft genome sequence of the sexually transmitted pathogen Trichomonas vaginalis.</title>
        <authorList>
            <person name="Carlton J.M."/>
            <person name="Hirt R.P."/>
            <person name="Silva J.C."/>
            <person name="Delcher A.L."/>
            <person name="Schatz M."/>
            <person name="Zhao Q."/>
            <person name="Wortman J.R."/>
            <person name="Bidwell S.L."/>
            <person name="Alsmark U.C.M."/>
            <person name="Besteiro S."/>
            <person name="Sicheritz-Ponten T."/>
            <person name="Noel C.J."/>
            <person name="Dacks J.B."/>
            <person name="Foster P.G."/>
            <person name="Simillion C."/>
            <person name="Van de Peer Y."/>
            <person name="Miranda-Saavedra D."/>
            <person name="Barton G.J."/>
            <person name="Westrop G.D."/>
            <person name="Mueller S."/>
            <person name="Dessi D."/>
            <person name="Fiori P.L."/>
            <person name="Ren Q."/>
            <person name="Paulsen I."/>
            <person name="Zhang H."/>
            <person name="Bastida-Corcuera F.D."/>
            <person name="Simoes-Barbosa A."/>
            <person name="Brown M.T."/>
            <person name="Hayes R.D."/>
            <person name="Mukherjee M."/>
            <person name="Okumura C.Y."/>
            <person name="Schneider R."/>
            <person name="Smith A.J."/>
            <person name="Vanacova S."/>
            <person name="Villalvazo M."/>
            <person name="Haas B.J."/>
            <person name="Pertea M."/>
            <person name="Feldblyum T.V."/>
            <person name="Utterback T.R."/>
            <person name="Shu C.L."/>
            <person name="Osoegawa K."/>
            <person name="de Jong P.J."/>
            <person name="Hrdy I."/>
            <person name="Horvathova L."/>
            <person name="Zubacova Z."/>
            <person name="Dolezal P."/>
            <person name="Malik S.B."/>
            <person name="Logsdon J.M. Jr."/>
            <person name="Henze K."/>
            <person name="Gupta A."/>
            <person name="Wang C.C."/>
            <person name="Dunne R.L."/>
            <person name="Upcroft J.A."/>
            <person name="Upcroft P."/>
            <person name="White O."/>
            <person name="Salzberg S.L."/>
            <person name="Tang P."/>
            <person name="Chiu C.-H."/>
            <person name="Lee Y.-S."/>
            <person name="Embley T.M."/>
            <person name="Coombs G.H."/>
            <person name="Mottram J.C."/>
            <person name="Tachezy J."/>
            <person name="Fraser-Liggett C.M."/>
            <person name="Johnson P.J."/>
        </authorList>
    </citation>
    <scope>NUCLEOTIDE SEQUENCE [LARGE SCALE GENOMIC DNA]</scope>
    <source>
        <strain evidence="7">G3</strain>
    </source>
</reference>
<accession>A2F717</accession>
<dbReference type="FunFam" id="1.20.1250.20:FF:000352">
    <property type="entry name" value="Major Facilitator Superfamily protein"/>
    <property type="match status" value="1"/>
</dbReference>
<dbReference type="OrthoDB" id="4142200at2759"/>
<dbReference type="InterPro" id="IPR036259">
    <property type="entry name" value="MFS_trans_sf"/>
</dbReference>
<feature type="transmembrane region" description="Helical" evidence="5">
    <location>
        <begin position="34"/>
        <end position="54"/>
    </location>
</feature>
<dbReference type="SMR" id="A2F717"/>
<dbReference type="VEuPathDB" id="TrichDB:TVAG_152410"/>
<evidence type="ECO:0000313" key="7">
    <source>
        <dbReference type="EMBL" id="EAX99322.1"/>
    </source>
</evidence>
<dbReference type="PRINTS" id="PR00171">
    <property type="entry name" value="SUGRTRNSPORT"/>
</dbReference>
<dbReference type="InterPro" id="IPR005828">
    <property type="entry name" value="MFS_sugar_transport-like"/>
</dbReference>
<dbReference type="PANTHER" id="PTHR48021">
    <property type="match status" value="1"/>
</dbReference>
<keyword evidence="3 5" id="KW-1133">Transmembrane helix</keyword>
<feature type="transmembrane region" description="Helical" evidence="5">
    <location>
        <begin position="152"/>
        <end position="174"/>
    </location>
</feature>
<feature type="transmembrane region" description="Helical" evidence="5">
    <location>
        <begin position="373"/>
        <end position="395"/>
    </location>
</feature>
<feature type="transmembrane region" description="Helical" evidence="5">
    <location>
        <begin position="333"/>
        <end position="353"/>
    </location>
</feature>
<dbReference type="STRING" id="5722.A2F717"/>
<organism evidence="7 8">
    <name type="scientific">Trichomonas vaginalis (strain ATCC PRA-98 / G3)</name>
    <dbReference type="NCBI Taxonomy" id="412133"/>
    <lineage>
        <taxon>Eukaryota</taxon>
        <taxon>Metamonada</taxon>
        <taxon>Parabasalia</taxon>
        <taxon>Trichomonadida</taxon>
        <taxon>Trichomonadidae</taxon>
        <taxon>Trichomonas</taxon>
    </lineage>
</organism>
<protein>
    <submittedName>
        <fullName evidence="7">Major facilitator superfamily protein</fullName>
    </submittedName>
</protein>
<evidence type="ECO:0000256" key="5">
    <source>
        <dbReference type="SAM" id="Phobius"/>
    </source>
</evidence>
<keyword evidence="4 5" id="KW-0472">Membrane</keyword>
<dbReference type="FunCoup" id="A2F717">
    <property type="interactions" value="488"/>
</dbReference>
<dbReference type="OMA" id="TFIAKMT"/>
<dbReference type="Pfam" id="PF00083">
    <property type="entry name" value="Sugar_tr"/>
    <property type="match status" value="2"/>
</dbReference>
<feature type="transmembrane region" description="Helical" evidence="5">
    <location>
        <begin position="270"/>
        <end position="292"/>
    </location>
</feature>
<dbReference type="VEuPathDB" id="TrichDB:TVAGG3_0995700"/>
<feature type="domain" description="Major facilitator superfamily (MFS) profile" evidence="6">
    <location>
        <begin position="1"/>
        <end position="399"/>
    </location>
</feature>
<feature type="transmembrane region" description="Helical" evidence="5">
    <location>
        <begin position="61"/>
        <end position="79"/>
    </location>
</feature>
<keyword evidence="2 5" id="KW-0812">Transmembrane</keyword>
<evidence type="ECO:0000256" key="4">
    <source>
        <dbReference type="ARBA" id="ARBA00023136"/>
    </source>
</evidence>
<comment type="subcellular location">
    <subcellularLocation>
        <location evidence="1">Membrane</location>
        <topology evidence="1">Multi-pass membrane protein</topology>
    </subcellularLocation>
</comment>
<dbReference type="EMBL" id="DS113642">
    <property type="protein sequence ID" value="EAX99322.1"/>
    <property type="molecule type" value="Genomic_DNA"/>
</dbReference>
<evidence type="ECO:0000313" key="8">
    <source>
        <dbReference type="Proteomes" id="UP000001542"/>
    </source>
</evidence>
<dbReference type="Proteomes" id="UP000001542">
    <property type="component" value="Unassembled WGS sequence"/>
</dbReference>
<reference evidence="7" key="1">
    <citation type="submission" date="2006-10" db="EMBL/GenBank/DDBJ databases">
        <authorList>
            <person name="Amadeo P."/>
            <person name="Zhao Q."/>
            <person name="Wortman J."/>
            <person name="Fraser-Liggett C."/>
            <person name="Carlton J."/>
        </authorList>
    </citation>
    <scope>NUCLEOTIDE SEQUENCE</scope>
    <source>
        <strain evidence="7">G3</strain>
    </source>
</reference>
<evidence type="ECO:0000259" key="6">
    <source>
        <dbReference type="PROSITE" id="PS50850"/>
    </source>
</evidence>
<dbReference type="KEGG" id="tva:4757128"/>
<dbReference type="AlphaFoldDB" id="A2F717"/>
<feature type="transmembrane region" description="Helical" evidence="5">
    <location>
        <begin position="85"/>
        <end position="106"/>
    </location>
</feature>
<dbReference type="SUPFAM" id="SSF103473">
    <property type="entry name" value="MFS general substrate transporter"/>
    <property type="match status" value="1"/>
</dbReference>
<dbReference type="PROSITE" id="PS50850">
    <property type="entry name" value="MFS"/>
    <property type="match status" value="1"/>
</dbReference>
<feature type="transmembrane region" description="Helical" evidence="5">
    <location>
        <begin position="206"/>
        <end position="225"/>
    </location>
</feature>
<dbReference type="GO" id="GO:0016020">
    <property type="term" value="C:membrane"/>
    <property type="evidence" value="ECO:0000318"/>
    <property type="project" value="GO_Central"/>
</dbReference>
<feature type="transmembrane region" description="Helical" evidence="5">
    <location>
        <begin position="298"/>
        <end position="321"/>
    </location>
</feature>
<dbReference type="InParanoid" id="A2F717"/>
<evidence type="ECO:0000256" key="2">
    <source>
        <dbReference type="ARBA" id="ARBA00022692"/>
    </source>
</evidence>
<feature type="transmembrane region" description="Helical" evidence="5">
    <location>
        <begin position="118"/>
        <end position="140"/>
    </location>
</feature>
<sequence>MMCSINFGFAVGITSPLVHLFRKYWNTPEIQTTFFNAILSVVAMVGPYIATFMLKYLGRRPVFCILQFFSGVIYLLMLTANQTHFLILILMRALMGLAIGGIASTGPTMLVEVAPEGLSGFFGNLAQTGICIGCIIVYLAGNWTANVDKQDYKWWIIPITTAAFNFLSCLLIWICPETGHHIIIADHEEIGATQESICQKKYLGKLFVGVMLMFIQQFSGINAIVTNLDDNLRTSKVPMDSGIGSAISMLMMIVAVFIGGLLINKLGRKLLFTVSCLGCGITLIVYACCYNYDWPSWIALICICLYLFLFGVALGPVPWYCIPELFPANLRSLGNSIISTANQLFTFTVIFIFPIMTGKKNPDTGKFSGGMGYMATCLLFASFSILGGLFGLFMITEPIKDMSSSILESNNQYQ</sequence>
<proteinExistence type="predicted"/>
<dbReference type="FunFam" id="1.20.1250.20:FF:001174">
    <property type="entry name" value="Major facilitator superfamily protein"/>
    <property type="match status" value="1"/>
</dbReference>
<dbReference type="InterPro" id="IPR003663">
    <property type="entry name" value="Sugar/inositol_transpt"/>
</dbReference>